<evidence type="ECO:0000256" key="3">
    <source>
        <dbReference type="ARBA" id="ARBA00022737"/>
    </source>
</evidence>
<keyword evidence="3" id="KW-0677">Repeat</keyword>
<dbReference type="AlphaFoldDB" id="A0A4D7QLN9"/>
<reference evidence="5 6" key="1">
    <citation type="submission" date="2019-04" db="EMBL/GenBank/DDBJ databases">
        <title>Phreatobacter aquaticus sp. nov.</title>
        <authorList>
            <person name="Choi A."/>
            <person name="Baek K."/>
        </authorList>
    </citation>
    <scope>NUCLEOTIDE SEQUENCE [LARGE SCALE GENOMIC DNA]</scope>
    <source>
        <strain evidence="5 6">NMCR1094</strain>
    </source>
</reference>
<dbReference type="Proteomes" id="UP000298588">
    <property type="component" value="Chromosome"/>
</dbReference>
<protein>
    <recommendedName>
        <fullName evidence="2">Tetratricopeptide repeat protein 38</fullName>
    </recommendedName>
</protein>
<accession>A0A4D7QLN9</accession>
<dbReference type="OrthoDB" id="9815900at2"/>
<dbReference type="SUPFAM" id="SSF48452">
    <property type="entry name" value="TPR-like"/>
    <property type="match status" value="1"/>
</dbReference>
<dbReference type="InterPro" id="IPR011990">
    <property type="entry name" value="TPR-like_helical_dom_sf"/>
</dbReference>
<name>A0A4D7QLN9_9HYPH</name>
<sequence length="454" mass="49287">MTLSNSAALSPWNETIEAMLGHSAATPAELARTLAAAPDFALGHATKGLMLLMMARGELMADARQCLGTARTCLWTARVTARERAYVDALDAWLDGRPLHAADHLEQALALAPRDVLALKFVHQIRFMLGDNAGMLASLRRHAPGFARTFAESYVLGCQAFAEEETGDFKAAEMSGRRALALNPADAWGRHAVAHVLEMTGRAREGADWLSANRQHWGHCNNFSFHLYWHLALFLIEQGRIDGVLDLYDREIRANRSDDYRDLANGASLLARLEIEGVDIGHRWEELGEIAARRVDDRRLVFADLHYVTALAGAGLGREAGLLVRNLKVDGLRGTAADAGLAGSVGAIAAEGVVAFRAGEFEAAARALWAVRPRLIGIGGSHAQRDLFEQMLIESLMRSGDHDRAERLLTQRLAARGGNNAFAARRLKRIAQGRRGAIRVAALALGAMPIAAAH</sequence>
<dbReference type="KEGG" id="paqt:E8L99_09465"/>
<dbReference type="CDD" id="cd05804">
    <property type="entry name" value="StaR_like"/>
    <property type="match status" value="1"/>
</dbReference>
<evidence type="ECO:0000256" key="2">
    <source>
        <dbReference type="ARBA" id="ARBA00019992"/>
    </source>
</evidence>
<dbReference type="InterPro" id="IPR033891">
    <property type="entry name" value="TTC38"/>
</dbReference>
<proteinExistence type="inferred from homology"/>
<evidence type="ECO:0000313" key="5">
    <source>
        <dbReference type="EMBL" id="QCK88720.1"/>
    </source>
</evidence>
<comment type="similarity">
    <text evidence="1">Belongs to the TTC38 family.</text>
</comment>
<keyword evidence="6" id="KW-1185">Reference proteome</keyword>
<evidence type="ECO:0000256" key="4">
    <source>
        <dbReference type="ARBA" id="ARBA00022803"/>
    </source>
</evidence>
<dbReference type="EMBL" id="CP039865">
    <property type="protein sequence ID" value="QCK88720.1"/>
    <property type="molecule type" value="Genomic_DNA"/>
</dbReference>
<evidence type="ECO:0000256" key="1">
    <source>
        <dbReference type="ARBA" id="ARBA00005857"/>
    </source>
</evidence>
<evidence type="ECO:0000313" key="6">
    <source>
        <dbReference type="Proteomes" id="UP000298588"/>
    </source>
</evidence>
<gene>
    <name evidence="5" type="ORF">E8L99_09465</name>
</gene>
<dbReference type="Gene3D" id="1.25.40.10">
    <property type="entry name" value="Tetratricopeptide repeat domain"/>
    <property type="match status" value="1"/>
</dbReference>
<dbReference type="PANTHER" id="PTHR16263:SF4">
    <property type="entry name" value="TETRATRICOPEPTIDE REPEAT PROTEIN 38"/>
    <property type="match status" value="1"/>
</dbReference>
<organism evidence="5 6">
    <name type="scientific">Phreatobacter aquaticus</name>
    <dbReference type="NCBI Taxonomy" id="2570229"/>
    <lineage>
        <taxon>Bacteria</taxon>
        <taxon>Pseudomonadati</taxon>
        <taxon>Pseudomonadota</taxon>
        <taxon>Alphaproteobacteria</taxon>
        <taxon>Hyphomicrobiales</taxon>
        <taxon>Phreatobacteraceae</taxon>
        <taxon>Phreatobacter</taxon>
    </lineage>
</organism>
<dbReference type="PANTHER" id="PTHR16263">
    <property type="entry name" value="TETRATRICOPEPTIDE REPEAT PROTEIN 38"/>
    <property type="match status" value="1"/>
</dbReference>
<keyword evidence="4" id="KW-0802">TPR repeat</keyword>